<proteinExistence type="predicted"/>
<protein>
    <submittedName>
        <fullName evidence="2">Membrane protein</fullName>
    </submittedName>
</protein>
<organism evidence="2 3">
    <name type="scientific">Hathewaya limosa</name>
    <name type="common">Clostridium limosum</name>
    <dbReference type="NCBI Taxonomy" id="1536"/>
    <lineage>
        <taxon>Bacteria</taxon>
        <taxon>Bacillati</taxon>
        <taxon>Bacillota</taxon>
        <taxon>Clostridia</taxon>
        <taxon>Eubacteriales</taxon>
        <taxon>Clostridiaceae</taxon>
        <taxon>Hathewaya</taxon>
    </lineage>
</organism>
<keyword evidence="1" id="KW-0175">Coiled coil</keyword>
<sequence length="204" mass="21907">MRDSIEEAKKAFEDLKAKVTDLGKTTAGSNFKIDTKEYTVVADGTDAGTIEKDKAYATVTQAAAIKTAYGANAGKEEKAAYEQLKQNLENAINAVKDQKGTKASELETAKKAFEDLKAKVTDLGETKAGSNFKIDTKEYTVVADGTDAGTIEKDKAYATVTQAAAIKTAYGAKASKEEKAEYEQLKQNLENAINAVKDQKGTKE</sequence>
<evidence type="ECO:0000256" key="1">
    <source>
        <dbReference type="SAM" id="Coils"/>
    </source>
</evidence>
<gene>
    <name evidence="2" type="ORF">QOZ93_002757</name>
</gene>
<keyword evidence="3" id="KW-1185">Reference proteome</keyword>
<dbReference type="RefSeq" id="WP_307357379.1">
    <property type="nucleotide sequence ID" value="NZ_BAAACJ010000047.1"/>
</dbReference>
<feature type="coiled-coil region" evidence="1">
    <location>
        <begin position="172"/>
        <end position="202"/>
    </location>
</feature>
<evidence type="ECO:0000313" key="3">
    <source>
        <dbReference type="Proteomes" id="UP001224418"/>
    </source>
</evidence>
<name>A0ABU0JXL8_HATLI</name>
<dbReference type="EMBL" id="JAUSWN010000041">
    <property type="protein sequence ID" value="MDQ0481001.1"/>
    <property type="molecule type" value="Genomic_DNA"/>
</dbReference>
<dbReference type="Proteomes" id="UP001224418">
    <property type="component" value="Unassembled WGS sequence"/>
</dbReference>
<comment type="caution">
    <text evidence="2">The sequence shown here is derived from an EMBL/GenBank/DDBJ whole genome shotgun (WGS) entry which is preliminary data.</text>
</comment>
<accession>A0ABU0JXL8</accession>
<feature type="coiled-coil region" evidence="1">
    <location>
        <begin position="71"/>
        <end position="126"/>
    </location>
</feature>
<reference evidence="2 3" key="1">
    <citation type="submission" date="2023-07" db="EMBL/GenBank/DDBJ databases">
        <title>Genomic Encyclopedia of Type Strains, Phase IV (KMG-IV): sequencing the most valuable type-strain genomes for metagenomic binning, comparative biology and taxonomic classification.</title>
        <authorList>
            <person name="Goeker M."/>
        </authorList>
    </citation>
    <scope>NUCLEOTIDE SEQUENCE [LARGE SCALE GENOMIC DNA]</scope>
    <source>
        <strain evidence="2 3">DSM 1400</strain>
    </source>
</reference>
<evidence type="ECO:0000313" key="2">
    <source>
        <dbReference type="EMBL" id="MDQ0481001.1"/>
    </source>
</evidence>